<dbReference type="InterPro" id="IPR036429">
    <property type="entry name" value="SpoA-like_sf"/>
</dbReference>
<reference evidence="3 5" key="2">
    <citation type="submission" date="2018-06" db="EMBL/GenBank/DDBJ databases">
        <authorList>
            <consortium name="Pathogen Informatics"/>
            <person name="Doyle S."/>
        </authorList>
    </citation>
    <scope>NUCLEOTIDE SEQUENCE [LARGE SCALE GENOMIC DNA]</scope>
    <source>
        <strain evidence="3 5">NCTC12437</strain>
    </source>
</reference>
<dbReference type="Proteomes" id="UP000054735">
    <property type="component" value="Unassembled WGS sequence"/>
</dbReference>
<dbReference type="SUPFAM" id="SSF101801">
    <property type="entry name" value="Surface presentation of antigens (SPOA)"/>
    <property type="match status" value="1"/>
</dbReference>
<evidence type="ECO:0000313" key="4">
    <source>
        <dbReference type="Proteomes" id="UP000054735"/>
    </source>
</evidence>
<evidence type="ECO:0000313" key="3">
    <source>
        <dbReference type="EMBL" id="STX30975.1"/>
    </source>
</evidence>
<feature type="domain" description="Flagellar motor switch protein FliN-like C-terminal" evidence="1">
    <location>
        <begin position="168"/>
        <end position="234"/>
    </location>
</feature>
<proteinExistence type="predicted"/>
<dbReference type="EMBL" id="UGNW01000001">
    <property type="protein sequence ID" value="STX30975.1"/>
    <property type="molecule type" value="Genomic_DNA"/>
</dbReference>
<evidence type="ECO:0000313" key="2">
    <source>
        <dbReference type="EMBL" id="KTC68312.1"/>
    </source>
</evidence>
<dbReference type="OrthoDB" id="5652750at2"/>
<dbReference type="EMBL" id="LNXT01000048">
    <property type="protein sequence ID" value="KTC68312.1"/>
    <property type="molecule type" value="Genomic_DNA"/>
</dbReference>
<organism evidence="3 5">
    <name type="scientific">Legionella birminghamensis</name>
    <dbReference type="NCBI Taxonomy" id="28083"/>
    <lineage>
        <taxon>Bacteria</taxon>
        <taxon>Pseudomonadati</taxon>
        <taxon>Pseudomonadota</taxon>
        <taxon>Gammaproteobacteria</taxon>
        <taxon>Legionellales</taxon>
        <taxon>Legionellaceae</taxon>
        <taxon>Legionella</taxon>
    </lineage>
</organism>
<evidence type="ECO:0000313" key="5">
    <source>
        <dbReference type="Proteomes" id="UP000255066"/>
    </source>
</evidence>
<keyword evidence="4" id="KW-1185">Reference proteome</keyword>
<dbReference type="STRING" id="28083.Lbir_2914"/>
<dbReference type="Proteomes" id="UP000255066">
    <property type="component" value="Unassembled WGS sequence"/>
</dbReference>
<keyword evidence="3" id="KW-0282">Flagellum</keyword>
<keyword evidence="3" id="KW-0969">Cilium</keyword>
<accession>A0A378I876</accession>
<dbReference type="InterPro" id="IPR001543">
    <property type="entry name" value="FliN-like_C"/>
</dbReference>
<name>A0A378I876_9GAMM</name>
<dbReference type="AlphaFoldDB" id="A0A378I876"/>
<dbReference type="RefSeq" id="WP_058524885.1">
    <property type="nucleotide sequence ID" value="NZ_CAAAHV010000021.1"/>
</dbReference>
<dbReference type="Pfam" id="PF01052">
    <property type="entry name" value="FliMN_C"/>
    <property type="match status" value="1"/>
</dbReference>
<gene>
    <name evidence="2" type="ORF">Lbir_2914</name>
    <name evidence="3" type="ORF">NCTC12437_00742</name>
</gene>
<sequence>MNKRFKPYRLINASQIQTLTHYFKTAFDSWSALYTLSSGTFHLLKAGIPAETGLGIYNSKAQLFAFCQRDICQRLQKLVFGHNCCCFQKASEQLLFELMSGLFQDKNISVQEEHLETKEWFYTGSPCLELRLAFEQAEISIYCHPHWVTEQLPLNSSAVSLSPIENSLQSEQLELEVRLSPFIMNFSDLQALKPGDVIRTDHSQQKALQLTHQQTILCSVHPGQNQTYKSIQIAST</sequence>
<evidence type="ECO:0000259" key="1">
    <source>
        <dbReference type="Pfam" id="PF01052"/>
    </source>
</evidence>
<keyword evidence="3" id="KW-0966">Cell projection</keyword>
<reference evidence="2 4" key="1">
    <citation type="submission" date="2015-11" db="EMBL/GenBank/DDBJ databases">
        <title>Genomic analysis of 38 Legionella species identifies large and diverse effector repertoires.</title>
        <authorList>
            <person name="Burstein D."/>
            <person name="Amaro F."/>
            <person name="Zusman T."/>
            <person name="Lifshitz Z."/>
            <person name="Cohen O."/>
            <person name="Gilbert J.A."/>
            <person name="Pupko T."/>
            <person name="Shuman H.A."/>
            <person name="Segal G."/>
        </authorList>
    </citation>
    <scope>NUCLEOTIDE SEQUENCE [LARGE SCALE GENOMIC DNA]</scope>
    <source>
        <strain evidence="2 4">CDC#1407-AL-14</strain>
    </source>
</reference>
<dbReference type="Gene3D" id="2.30.330.10">
    <property type="entry name" value="SpoA-like"/>
    <property type="match status" value="1"/>
</dbReference>
<protein>
    <submittedName>
        <fullName evidence="3">Flagellar motor switch protein</fullName>
    </submittedName>
    <submittedName>
        <fullName evidence="2">Surface presentation of antigens (SPOA)</fullName>
    </submittedName>
</protein>